<dbReference type="GO" id="GO:0016491">
    <property type="term" value="F:oxidoreductase activity"/>
    <property type="evidence" value="ECO:0007669"/>
    <property type="project" value="UniProtKB-KW"/>
</dbReference>
<comment type="caution">
    <text evidence="3">The sequence shown here is derived from an EMBL/GenBank/DDBJ whole genome shotgun (WGS) entry which is preliminary data.</text>
</comment>
<dbReference type="AlphaFoldDB" id="A0A4Y7RTM0"/>
<dbReference type="OrthoDB" id="67851at2759"/>
<name>A0A4Y7RTM0_COPMI</name>
<accession>A0A4Y7RTM0</accession>
<dbReference type="Proteomes" id="UP000298030">
    <property type="component" value="Unassembled WGS sequence"/>
</dbReference>
<dbReference type="Gene3D" id="3.30.360.10">
    <property type="entry name" value="Dihydrodipicolinate Reductase, domain 2"/>
    <property type="match status" value="1"/>
</dbReference>
<keyword evidence="1" id="KW-0560">Oxidoreductase</keyword>
<dbReference type="EMBL" id="QPFP01000433">
    <property type="protein sequence ID" value="TEB12325.1"/>
    <property type="molecule type" value="Genomic_DNA"/>
</dbReference>
<proteinExistence type="predicted"/>
<dbReference type="InterPro" id="IPR001342">
    <property type="entry name" value="HDH_cat"/>
</dbReference>
<gene>
    <name evidence="3" type="ORF">FA13DRAFT_1805951</name>
</gene>
<sequence>MAPKEILVGIIASARRSELVSQILSIPAARTLSRSSSSPLAQGSLRHRHLPDAWKAALDASSDPRISRPSLVNPPKFSEVVRVARRRVHGAHPADDLNGADVARKLTILARTVSAFSIADGKGSLPELQSYEDVIRRG</sequence>
<evidence type="ECO:0000313" key="3">
    <source>
        <dbReference type="EMBL" id="TEB12325.1"/>
    </source>
</evidence>
<dbReference type="GO" id="GO:0006520">
    <property type="term" value="P:amino acid metabolic process"/>
    <property type="evidence" value="ECO:0007669"/>
    <property type="project" value="InterPro"/>
</dbReference>
<dbReference type="Pfam" id="PF00742">
    <property type="entry name" value="Homoserine_dh"/>
    <property type="match status" value="1"/>
</dbReference>
<evidence type="ECO:0000313" key="4">
    <source>
        <dbReference type="Proteomes" id="UP000298030"/>
    </source>
</evidence>
<evidence type="ECO:0000259" key="2">
    <source>
        <dbReference type="Pfam" id="PF00742"/>
    </source>
</evidence>
<protein>
    <recommendedName>
        <fullName evidence="2">Homoserine dehydrogenase catalytic domain-containing protein</fullName>
    </recommendedName>
</protein>
<organism evidence="3 4">
    <name type="scientific">Coprinellus micaceus</name>
    <name type="common">Glistening ink-cap mushroom</name>
    <name type="synonym">Coprinus micaceus</name>
    <dbReference type="NCBI Taxonomy" id="71717"/>
    <lineage>
        <taxon>Eukaryota</taxon>
        <taxon>Fungi</taxon>
        <taxon>Dikarya</taxon>
        <taxon>Basidiomycota</taxon>
        <taxon>Agaricomycotina</taxon>
        <taxon>Agaricomycetes</taxon>
        <taxon>Agaricomycetidae</taxon>
        <taxon>Agaricales</taxon>
        <taxon>Agaricineae</taxon>
        <taxon>Psathyrellaceae</taxon>
        <taxon>Coprinellus</taxon>
    </lineage>
</organism>
<evidence type="ECO:0000256" key="1">
    <source>
        <dbReference type="ARBA" id="ARBA00023002"/>
    </source>
</evidence>
<feature type="domain" description="Homoserine dehydrogenase catalytic" evidence="2">
    <location>
        <begin position="75"/>
        <end position="114"/>
    </location>
</feature>
<keyword evidence="4" id="KW-1185">Reference proteome</keyword>
<reference evidence="3 4" key="1">
    <citation type="journal article" date="2019" name="Nat. Ecol. Evol.">
        <title>Megaphylogeny resolves global patterns of mushroom evolution.</title>
        <authorList>
            <person name="Varga T."/>
            <person name="Krizsan K."/>
            <person name="Foldi C."/>
            <person name="Dima B."/>
            <person name="Sanchez-Garcia M."/>
            <person name="Sanchez-Ramirez S."/>
            <person name="Szollosi G.J."/>
            <person name="Szarkandi J.G."/>
            <person name="Papp V."/>
            <person name="Albert L."/>
            <person name="Andreopoulos W."/>
            <person name="Angelini C."/>
            <person name="Antonin V."/>
            <person name="Barry K.W."/>
            <person name="Bougher N.L."/>
            <person name="Buchanan P."/>
            <person name="Buyck B."/>
            <person name="Bense V."/>
            <person name="Catcheside P."/>
            <person name="Chovatia M."/>
            <person name="Cooper J."/>
            <person name="Damon W."/>
            <person name="Desjardin D."/>
            <person name="Finy P."/>
            <person name="Geml J."/>
            <person name="Haridas S."/>
            <person name="Hughes K."/>
            <person name="Justo A."/>
            <person name="Karasinski D."/>
            <person name="Kautmanova I."/>
            <person name="Kiss B."/>
            <person name="Kocsube S."/>
            <person name="Kotiranta H."/>
            <person name="LaButti K.M."/>
            <person name="Lechner B.E."/>
            <person name="Liimatainen K."/>
            <person name="Lipzen A."/>
            <person name="Lukacs Z."/>
            <person name="Mihaltcheva S."/>
            <person name="Morgado L.N."/>
            <person name="Niskanen T."/>
            <person name="Noordeloos M.E."/>
            <person name="Ohm R.A."/>
            <person name="Ortiz-Santana B."/>
            <person name="Ovrebo C."/>
            <person name="Racz N."/>
            <person name="Riley R."/>
            <person name="Savchenko A."/>
            <person name="Shiryaev A."/>
            <person name="Soop K."/>
            <person name="Spirin V."/>
            <person name="Szebenyi C."/>
            <person name="Tomsovsky M."/>
            <person name="Tulloss R.E."/>
            <person name="Uehling J."/>
            <person name="Grigoriev I.V."/>
            <person name="Vagvolgyi C."/>
            <person name="Papp T."/>
            <person name="Martin F.M."/>
            <person name="Miettinen O."/>
            <person name="Hibbett D.S."/>
            <person name="Nagy L.G."/>
        </authorList>
    </citation>
    <scope>NUCLEOTIDE SEQUENCE [LARGE SCALE GENOMIC DNA]</scope>
    <source>
        <strain evidence="3 4">FP101781</strain>
    </source>
</reference>
<dbReference type="STRING" id="71717.A0A4Y7RTM0"/>